<dbReference type="InterPro" id="IPR014720">
    <property type="entry name" value="dsRBD_dom"/>
</dbReference>
<name>A0A4W3JQ27_CALMI</name>
<reference evidence="2" key="5">
    <citation type="submission" date="2025-09" db="UniProtKB">
        <authorList>
            <consortium name="Ensembl"/>
        </authorList>
    </citation>
    <scope>IDENTIFICATION</scope>
</reference>
<accession>A0A4W3JQ27</accession>
<dbReference type="GO" id="GO:0000049">
    <property type="term" value="F:tRNA binding"/>
    <property type="evidence" value="ECO:0007669"/>
    <property type="project" value="InterPro"/>
</dbReference>
<dbReference type="FunFam" id="3.20.20.70:FF:000229">
    <property type="entry name" value="tRNA-dihydrouridine(20) synthase [NAD(P)+]-like"/>
    <property type="match status" value="1"/>
</dbReference>
<dbReference type="CDD" id="cd19871">
    <property type="entry name" value="DSRM_DUS2L"/>
    <property type="match status" value="1"/>
</dbReference>
<dbReference type="CDD" id="cd02801">
    <property type="entry name" value="DUS_like_FMN"/>
    <property type="match status" value="1"/>
</dbReference>
<keyword evidence="3" id="KW-1185">Reference proteome</keyword>
<dbReference type="PANTHER" id="PTHR45936:SF1">
    <property type="entry name" value="TRNA-DIHYDROURIDINE(20) SYNTHASE [NAD(P)+]-LIKE"/>
    <property type="match status" value="1"/>
</dbReference>
<dbReference type="GO" id="GO:0005737">
    <property type="term" value="C:cytoplasm"/>
    <property type="evidence" value="ECO:0007669"/>
    <property type="project" value="TreeGrafter"/>
</dbReference>
<dbReference type="Gene3D" id="3.30.160.20">
    <property type="match status" value="1"/>
</dbReference>
<proteinExistence type="predicted"/>
<dbReference type="InterPro" id="IPR052582">
    <property type="entry name" value="tRNA-DUS-like"/>
</dbReference>
<dbReference type="SMART" id="SM00358">
    <property type="entry name" value="DSRM"/>
    <property type="match status" value="1"/>
</dbReference>
<reference evidence="3" key="2">
    <citation type="journal article" date="2007" name="PLoS Biol.">
        <title>Survey sequencing and comparative analysis of the elephant shark (Callorhinchus milii) genome.</title>
        <authorList>
            <person name="Venkatesh B."/>
            <person name="Kirkness E.F."/>
            <person name="Loh Y.H."/>
            <person name="Halpern A.L."/>
            <person name="Lee A.P."/>
            <person name="Johnson J."/>
            <person name="Dandona N."/>
            <person name="Viswanathan L.D."/>
            <person name="Tay A."/>
            <person name="Venter J.C."/>
            <person name="Strausberg R.L."/>
            <person name="Brenner S."/>
        </authorList>
    </citation>
    <scope>NUCLEOTIDE SEQUENCE [LARGE SCALE GENOMIC DNA]</scope>
</reference>
<dbReference type="InterPro" id="IPR044463">
    <property type="entry name" value="DUS2_DSRM"/>
</dbReference>
<dbReference type="Pfam" id="PF01207">
    <property type="entry name" value="Dus"/>
    <property type="match status" value="2"/>
</dbReference>
<dbReference type="InterPro" id="IPR035587">
    <property type="entry name" value="DUS-like_FMN-bd"/>
</dbReference>
<dbReference type="PANTHER" id="PTHR45936">
    <property type="entry name" value="TRNA-DIHYDROURIDINE(20) SYNTHASE [NAD(P)+]-LIKE"/>
    <property type="match status" value="1"/>
</dbReference>
<dbReference type="Pfam" id="PF00035">
    <property type="entry name" value="dsrm"/>
    <property type="match status" value="1"/>
</dbReference>
<evidence type="ECO:0000313" key="3">
    <source>
        <dbReference type="Proteomes" id="UP000314986"/>
    </source>
</evidence>
<dbReference type="AlphaFoldDB" id="A0A4W3JQ27"/>
<feature type="domain" description="DRBM" evidence="1">
    <location>
        <begin position="314"/>
        <end position="379"/>
    </location>
</feature>
<evidence type="ECO:0000313" key="2">
    <source>
        <dbReference type="Ensembl" id="ENSCMIP00000045599.1"/>
    </source>
</evidence>
<dbReference type="SUPFAM" id="SSF54768">
    <property type="entry name" value="dsRNA-binding domain-like"/>
    <property type="match status" value="1"/>
</dbReference>
<dbReference type="Ensembl" id="ENSCMIT00000046252.1">
    <property type="protein sequence ID" value="ENSCMIP00000045599.1"/>
    <property type="gene ID" value="ENSCMIG00000018801.1"/>
</dbReference>
<dbReference type="GO" id="GO:0017150">
    <property type="term" value="F:tRNA dihydrouridine synthase activity"/>
    <property type="evidence" value="ECO:0007669"/>
    <property type="project" value="TreeGrafter"/>
</dbReference>
<dbReference type="SUPFAM" id="SSF51395">
    <property type="entry name" value="FMN-linked oxidoreductases"/>
    <property type="match status" value="1"/>
</dbReference>
<dbReference type="GeneTree" id="ENSGT00550000075019"/>
<organism evidence="2 3">
    <name type="scientific">Callorhinchus milii</name>
    <name type="common">Ghost shark</name>
    <dbReference type="NCBI Taxonomy" id="7868"/>
    <lineage>
        <taxon>Eukaryota</taxon>
        <taxon>Metazoa</taxon>
        <taxon>Chordata</taxon>
        <taxon>Craniata</taxon>
        <taxon>Vertebrata</taxon>
        <taxon>Chondrichthyes</taxon>
        <taxon>Holocephali</taxon>
        <taxon>Chimaeriformes</taxon>
        <taxon>Callorhinchidae</taxon>
        <taxon>Callorhinchus</taxon>
    </lineage>
</organism>
<reference evidence="2" key="4">
    <citation type="submission" date="2025-08" db="UniProtKB">
        <authorList>
            <consortium name="Ensembl"/>
        </authorList>
    </citation>
    <scope>IDENTIFICATION</scope>
</reference>
<reference evidence="3" key="1">
    <citation type="journal article" date="2006" name="Science">
        <title>Ancient noncoding elements conserved in the human genome.</title>
        <authorList>
            <person name="Venkatesh B."/>
            <person name="Kirkness E.F."/>
            <person name="Loh Y.H."/>
            <person name="Halpern A.L."/>
            <person name="Lee A.P."/>
            <person name="Johnson J."/>
            <person name="Dandona N."/>
            <person name="Viswanathan L.D."/>
            <person name="Tay A."/>
            <person name="Venter J.C."/>
            <person name="Strausberg R.L."/>
            <person name="Brenner S."/>
        </authorList>
    </citation>
    <scope>NUCLEOTIDE SEQUENCE [LARGE SCALE GENOMIC DNA]</scope>
</reference>
<dbReference type="Proteomes" id="UP000314986">
    <property type="component" value="Unassembled WGS sequence"/>
</dbReference>
<reference evidence="3" key="3">
    <citation type="journal article" date="2014" name="Nature">
        <title>Elephant shark genome provides unique insights into gnathostome evolution.</title>
        <authorList>
            <consortium name="International Elephant Shark Genome Sequencing Consortium"/>
            <person name="Venkatesh B."/>
            <person name="Lee A.P."/>
            <person name="Ravi V."/>
            <person name="Maurya A.K."/>
            <person name="Lian M.M."/>
            <person name="Swann J.B."/>
            <person name="Ohta Y."/>
            <person name="Flajnik M.F."/>
            <person name="Sutoh Y."/>
            <person name="Kasahara M."/>
            <person name="Hoon S."/>
            <person name="Gangu V."/>
            <person name="Roy S.W."/>
            <person name="Irimia M."/>
            <person name="Korzh V."/>
            <person name="Kondrychyn I."/>
            <person name="Lim Z.W."/>
            <person name="Tay B.H."/>
            <person name="Tohari S."/>
            <person name="Kong K.W."/>
            <person name="Ho S."/>
            <person name="Lorente-Galdos B."/>
            <person name="Quilez J."/>
            <person name="Marques-Bonet T."/>
            <person name="Raney B.J."/>
            <person name="Ingham P.W."/>
            <person name="Tay A."/>
            <person name="Hillier L.W."/>
            <person name="Minx P."/>
            <person name="Boehm T."/>
            <person name="Wilson R.K."/>
            <person name="Brenner S."/>
            <person name="Warren W.C."/>
        </authorList>
    </citation>
    <scope>NUCLEOTIDE SEQUENCE [LARGE SCALE GENOMIC DNA]</scope>
</reference>
<dbReference type="Gene3D" id="3.20.20.70">
    <property type="entry name" value="Aldolase class I"/>
    <property type="match status" value="2"/>
</dbReference>
<sequence length="440" mass="50427">MISQTVTKLCYKNKAILAPMVRVGTLPMRLLALDYGADIVYCEELIDLKMMRCKRVVNEVLNTIDYVATDDRVVFRTCEKERNHVVFQMGTADAQRALAVAQLVENDVAGIDVNMGCPKEYSTKLEETIDLVQRIQRTGVAAVAVHGRRKEERPQHPVHHDVIKAIAESVSIPVIANGGSQDHIREFNDLEKFRQTTNASSVMVARAAMWNPSIFRKEGLLPIEDVLKEYIKYAIRYDSHCSNTKYCVCQMLRERLESPRGKRLHGAQSNLEICEIFEMAEYYQEVIDCQDTNLIQPVLFSLNSRRDYPPQITPKMILIEWCRKQKLPQPVYETVQRPSDRLFNSVVTVADKKYTSSCWDKTKKVVEQSTAIVCLRSLGVPEGKLCDGETPLKHKRKRDDDILKCMNSSQCVIDTVHSTMLTEPERNSYYLWPLFITLFP</sequence>
<evidence type="ECO:0000259" key="1">
    <source>
        <dbReference type="SMART" id="SM00358"/>
    </source>
</evidence>
<protein>
    <submittedName>
        <fullName evidence="2">Dihydrouridine synthase 2</fullName>
    </submittedName>
</protein>
<dbReference type="InterPro" id="IPR013785">
    <property type="entry name" value="Aldolase_TIM"/>
</dbReference>